<gene>
    <name evidence="6" type="ORF">AU255_06185</name>
</gene>
<dbReference type="Pfam" id="PF00440">
    <property type="entry name" value="TetR_N"/>
    <property type="match status" value="1"/>
</dbReference>
<feature type="DNA-binding region" description="H-T-H motif" evidence="4">
    <location>
        <begin position="29"/>
        <end position="48"/>
    </location>
</feature>
<dbReference type="STRING" id="1420851.AU255_06185"/>
<dbReference type="PROSITE" id="PS01081">
    <property type="entry name" value="HTH_TETR_1"/>
    <property type="match status" value="1"/>
</dbReference>
<protein>
    <recommendedName>
        <fullName evidence="5">HTH tetR-type domain-containing protein</fullName>
    </recommendedName>
</protein>
<dbReference type="Gene3D" id="1.10.10.60">
    <property type="entry name" value="Homeodomain-like"/>
    <property type="match status" value="1"/>
</dbReference>
<dbReference type="Gene3D" id="1.10.357.10">
    <property type="entry name" value="Tetracycline Repressor, domain 2"/>
    <property type="match status" value="1"/>
</dbReference>
<dbReference type="InterPro" id="IPR011075">
    <property type="entry name" value="TetR_C"/>
</dbReference>
<evidence type="ECO:0000256" key="3">
    <source>
        <dbReference type="ARBA" id="ARBA00023163"/>
    </source>
</evidence>
<evidence type="ECO:0000256" key="4">
    <source>
        <dbReference type="PROSITE-ProRule" id="PRU00335"/>
    </source>
</evidence>
<dbReference type="OrthoDB" id="270177at2"/>
<keyword evidence="7" id="KW-1185">Reference proteome</keyword>
<dbReference type="InterPro" id="IPR001647">
    <property type="entry name" value="HTH_TetR"/>
</dbReference>
<dbReference type="EMBL" id="LPUF01000001">
    <property type="protein sequence ID" value="OQK17465.1"/>
    <property type="molecule type" value="Genomic_DNA"/>
</dbReference>
<keyword evidence="3" id="KW-0804">Transcription</keyword>
<organism evidence="6 7">
    <name type="scientific">Methyloprofundus sedimenti</name>
    <dbReference type="NCBI Taxonomy" id="1420851"/>
    <lineage>
        <taxon>Bacteria</taxon>
        <taxon>Pseudomonadati</taxon>
        <taxon>Pseudomonadota</taxon>
        <taxon>Gammaproteobacteria</taxon>
        <taxon>Methylococcales</taxon>
        <taxon>Methylococcaceae</taxon>
        <taxon>Methyloprofundus</taxon>
    </lineage>
</organism>
<dbReference type="AlphaFoldDB" id="A0A1V8M7D8"/>
<name>A0A1V8M7D8_9GAMM</name>
<evidence type="ECO:0000313" key="6">
    <source>
        <dbReference type="EMBL" id="OQK17465.1"/>
    </source>
</evidence>
<dbReference type="PANTHER" id="PTHR47506:SF10">
    <property type="entry name" value="TRANSCRIPTIONAL REGULATORY PROTEIN"/>
    <property type="match status" value="1"/>
</dbReference>
<feature type="domain" description="HTH tetR-type" evidence="5">
    <location>
        <begin position="6"/>
        <end position="66"/>
    </location>
</feature>
<dbReference type="SUPFAM" id="SSF46689">
    <property type="entry name" value="Homeodomain-like"/>
    <property type="match status" value="1"/>
</dbReference>
<keyword evidence="2 4" id="KW-0238">DNA-binding</keyword>
<dbReference type="RefSeq" id="WP_080522074.1">
    <property type="nucleotide sequence ID" value="NZ_LPUF01000001.1"/>
</dbReference>
<accession>A0A1V8M7D8</accession>
<dbReference type="SUPFAM" id="SSF48498">
    <property type="entry name" value="Tetracyclin repressor-like, C-terminal domain"/>
    <property type="match status" value="1"/>
</dbReference>
<evidence type="ECO:0000256" key="1">
    <source>
        <dbReference type="ARBA" id="ARBA00023015"/>
    </source>
</evidence>
<dbReference type="InterPro" id="IPR009057">
    <property type="entry name" value="Homeodomain-like_sf"/>
</dbReference>
<dbReference type="InterPro" id="IPR036271">
    <property type="entry name" value="Tet_transcr_reg_TetR-rel_C_sf"/>
</dbReference>
<keyword evidence="1" id="KW-0805">Transcription regulation</keyword>
<evidence type="ECO:0000313" key="7">
    <source>
        <dbReference type="Proteomes" id="UP000191980"/>
    </source>
</evidence>
<dbReference type="PROSITE" id="PS50977">
    <property type="entry name" value="HTH_TETR_2"/>
    <property type="match status" value="1"/>
</dbReference>
<proteinExistence type="predicted"/>
<reference evidence="6 7" key="1">
    <citation type="submission" date="2015-12" db="EMBL/GenBank/DDBJ databases">
        <authorList>
            <person name="Shamseldin A."/>
            <person name="Moawad H."/>
            <person name="Abd El-Rahim W.M."/>
            <person name="Sadowsky M.J."/>
        </authorList>
    </citation>
    <scope>NUCLEOTIDE SEQUENCE [LARGE SCALE GENOMIC DNA]</scope>
    <source>
        <strain evidence="6 7">WF1</strain>
    </source>
</reference>
<sequence>MARPTTFDRHDVLQQTIQLFWLQGYRNTSIKNLVEATGLQPGSLYAAFGDKRGVFLAALDQYFEAMKLNLFAVLHNNKPPIERLTKFFNQLVQESYCDPDRKGCLLINTLSEIPVNDVEINTRLQAMFAEVEQELQQLLIEAQTIGHIGEHQDPETLAKFLVTGIFGLRLFNKTQPDSDSLKAIVKHLLSSVQINKSQINYLNCNK</sequence>
<dbReference type="PANTHER" id="PTHR47506">
    <property type="entry name" value="TRANSCRIPTIONAL REGULATORY PROTEIN"/>
    <property type="match status" value="1"/>
</dbReference>
<evidence type="ECO:0000256" key="2">
    <source>
        <dbReference type="ARBA" id="ARBA00023125"/>
    </source>
</evidence>
<dbReference type="Pfam" id="PF16925">
    <property type="entry name" value="TetR_C_13"/>
    <property type="match status" value="1"/>
</dbReference>
<dbReference type="GO" id="GO:0003677">
    <property type="term" value="F:DNA binding"/>
    <property type="evidence" value="ECO:0007669"/>
    <property type="project" value="UniProtKB-UniRule"/>
</dbReference>
<comment type="caution">
    <text evidence="6">The sequence shown here is derived from an EMBL/GenBank/DDBJ whole genome shotgun (WGS) entry which is preliminary data.</text>
</comment>
<dbReference type="InterPro" id="IPR023772">
    <property type="entry name" value="DNA-bd_HTH_TetR-type_CS"/>
</dbReference>
<dbReference type="Proteomes" id="UP000191980">
    <property type="component" value="Unassembled WGS sequence"/>
</dbReference>
<evidence type="ECO:0000259" key="5">
    <source>
        <dbReference type="PROSITE" id="PS50977"/>
    </source>
</evidence>